<reference evidence="1 2" key="1">
    <citation type="submission" date="2020-08" db="EMBL/GenBank/DDBJ databases">
        <title>Plant Genome Project.</title>
        <authorList>
            <person name="Zhang R.-G."/>
        </authorList>
    </citation>
    <scope>NUCLEOTIDE SEQUENCE [LARGE SCALE GENOMIC DNA]</scope>
    <source>
        <tissue evidence="1">Rhizome</tissue>
    </source>
</reference>
<accession>A0A8J5LDU6</accession>
<evidence type="ECO:0000313" key="2">
    <source>
        <dbReference type="Proteomes" id="UP000734854"/>
    </source>
</evidence>
<keyword evidence="2" id="KW-1185">Reference proteome</keyword>
<dbReference type="AlphaFoldDB" id="A0A8J5LDU6"/>
<dbReference type="Gene3D" id="1.10.287.110">
    <property type="entry name" value="DnaJ domain"/>
    <property type="match status" value="1"/>
</dbReference>
<evidence type="ECO:0008006" key="3">
    <source>
        <dbReference type="Google" id="ProtNLM"/>
    </source>
</evidence>
<sequence>MSAYISRNVLRSREWSHRLPPIRCVLFHSSPTSLSRRSSDRSDSENQIRFSVRLKRSDARTAVRNICLNGTSSKQYIQKAKSRTRIWNESDLEEEDEESIDVRLQSHRRVLELPLTGPLTLDAIKSAFHAHALKWHPDKHGGPSQMMMTLLKKTHFEIESHMHFHQP</sequence>
<dbReference type="PANTHER" id="PTHR45376">
    <property type="entry name" value="CHAPERONE DNAJ-DOMAIN SUPERFAMILY PROTEIN-RELATED"/>
    <property type="match status" value="1"/>
</dbReference>
<dbReference type="SUPFAM" id="SSF46565">
    <property type="entry name" value="Chaperone J-domain"/>
    <property type="match status" value="1"/>
</dbReference>
<evidence type="ECO:0000313" key="1">
    <source>
        <dbReference type="EMBL" id="KAG6514516.1"/>
    </source>
</evidence>
<comment type="caution">
    <text evidence="1">The sequence shown here is derived from an EMBL/GenBank/DDBJ whole genome shotgun (WGS) entry which is preliminary data.</text>
</comment>
<protein>
    <recommendedName>
        <fullName evidence="3">J domain-containing protein</fullName>
    </recommendedName>
</protein>
<dbReference type="EMBL" id="JACMSC010000007">
    <property type="protein sequence ID" value="KAG6514516.1"/>
    <property type="molecule type" value="Genomic_DNA"/>
</dbReference>
<dbReference type="PANTHER" id="PTHR45376:SF5">
    <property type="entry name" value="CHAPERONE DNAJ-DOMAIN SUPERFAMILY PROTEIN"/>
    <property type="match status" value="1"/>
</dbReference>
<dbReference type="InterPro" id="IPR036869">
    <property type="entry name" value="J_dom_sf"/>
</dbReference>
<organism evidence="1 2">
    <name type="scientific">Zingiber officinale</name>
    <name type="common">Ginger</name>
    <name type="synonym">Amomum zingiber</name>
    <dbReference type="NCBI Taxonomy" id="94328"/>
    <lineage>
        <taxon>Eukaryota</taxon>
        <taxon>Viridiplantae</taxon>
        <taxon>Streptophyta</taxon>
        <taxon>Embryophyta</taxon>
        <taxon>Tracheophyta</taxon>
        <taxon>Spermatophyta</taxon>
        <taxon>Magnoliopsida</taxon>
        <taxon>Liliopsida</taxon>
        <taxon>Zingiberales</taxon>
        <taxon>Zingiberaceae</taxon>
        <taxon>Zingiber</taxon>
    </lineage>
</organism>
<gene>
    <name evidence="1" type="ORF">ZIOFF_024879</name>
</gene>
<dbReference type="Proteomes" id="UP000734854">
    <property type="component" value="Unassembled WGS sequence"/>
</dbReference>
<name>A0A8J5LDU6_ZINOF</name>
<proteinExistence type="predicted"/>